<name>A0A1G2FWS7_9BACT</name>
<evidence type="ECO:0000256" key="2">
    <source>
        <dbReference type="SAM" id="Phobius"/>
    </source>
</evidence>
<feature type="compositionally biased region" description="Basic and acidic residues" evidence="1">
    <location>
        <begin position="12"/>
        <end position="24"/>
    </location>
</feature>
<protein>
    <submittedName>
        <fullName evidence="3">Uncharacterized protein</fullName>
    </submittedName>
</protein>
<reference evidence="3 4" key="1">
    <citation type="journal article" date="2016" name="Nat. Commun.">
        <title>Thousands of microbial genomes shed light on interconnected biogeochemical processes in an aquifer system.</title>
        <authorList>
            <person name="Anantharaman K."/>
            <person name="Brown C.T."/>
            <person name="Hug L.A."/>
            <person name="Sharon I."/>
            <person name="Castelle C.J."/>
            <person name="Probst A.J."/>
            <person name="Thomas B.C."/>
            <person name="Singh A."/>
            <person name="Wilkins M.J."/>
            <person name="Karaoz U."/>
            <person name="Brodie E.L."/>
            <person name="Williams K.H."/>
            <person name="Hubbard S.S."/>
            <person name="Banfield J.F."/>
        </authorList>
    </citation>
    <scope>NUCLEOTIDE SEQUENCE [LARGE SCALE GENOMIC DNA]</scope>
</reference>
<keyword evidence="2" id="KW-1133">Transmembrane helix</keyword>
<sequence length="255" mass="28355">MDEQRTTGQQSEEQRPERAMENRRLSGLNRARRGGLRESLSLVKEAAHTTKAIAESTVAIGAVIAAIPTGGRSLNVARVAARAAIKDVTRAVREHRRRTKMREKRNREDGGMREKKQDIPLVEGALFAGFLFFLFDVPQMILALFIIGIFLNWIISLFGWLAVYIWLKRKGYSLLDINDIKKGYGSLLFLFSGMAGADVATLIAPCLALFVIIFVLKIKAERLLARVIGNKSAQKALYPTSSLAGPLMLNQNTKK</sequence>
<dbReference type="EMBL" id="MHNI01000016">
    <property type="protein sequence ID" value="OGZ42536.1"/>
    <property type="molecule type" value="Genomic_DNA"/>
</dbReference>
<feature type="transmembrane region" description="Helical" evidence="2">
    <location>
        <begin position="187"/>
        <end position="216"/>
    </location>
</feature>
<evidence type="ECO:0000256" key="1">
    <source>
        <dbReference type="SAM" id="MobiDB-lite"/>
    </source>
</evidence>
<feature type="transmembrane region" description="Helical" evidence="2">
    <location>
        <begin position="141"/>
        <end position="167"/>
    </location>
</feature>
<feature type="compositionally biased region" description="Polar residues" evidence="1">
    <location>
        <begin position="1"/>
        <end position="11"/>
    </location>
</feature>
<proteinExistence type="predicted"/>
<keyword evidence="2" id="KW-0472">Membrane</keyword>
<evidence type="ECO:0000313" key="3">
    <source>
        <dbReference type="EMBL" id="OGZ42536.1"/>
    </source>
</evidence>
<accession>A0A1G2FWS7</accession>
<comment type="caution">
    <text evidence="3">The sequence shown here is derived from an EMBL/GenBank/DDBJ whole genome shotgun (WGS) entry which is preliminary data.</text>
</comment>
<evidence type="ECO:0000313" key="4">
    <source>
        <dbReference type="Proteomes" id="UP000176700"/>
    </source>
</evidence>
<gene>
    <name evidence="3" type="ORF">A2W41_01545</name>
</gene>
<dbReference type="Proteomes" id="UP000176700">
    <property type="component" value="Unassembled WGS sequence"/>
</dbReference>
<keyword evidence="2" id="KW-0812">Transmembrane</keyword>
<feature type="region of interest" description="Disordered" evidence="1">
    <location>
        <begin position="1"/>
        <end position="31"/>
    </location>
</feature>
<organism evidence="3 4">
    <name type="scientific">Candidatus Ryanbacteria bacterium RIFCSPHIGHO2_01_45_13</name>
    <dbReference type="NCBI Taxonomy" id="1802112"/>
    <lineage>
        <taxon>Bacteria</taxon>
        <taxon>Candidatus Ryaniibacteriota</taxon>
    </lineage>
</organism>
<dbReference type="AlphaFoldDB" id="A0A1G2FWS7"/>